<evidence type="ECO:0000256" key="1">
    <source>
        <dbReference type="ARBA" id="ARBA00022553"/>
    </source>
</evidence>
<dbReference type="RefSeq" id="WP_251741491.1">
    <property type="nucleotide sequence ID" value="NZ_JBHUOJ010000001.1"/>
</dbReference>
<protein>
    <submittedName>
        <fullName evidence="4">PleD family two-component system response regulator</fullName>
    </submittedName>
</protein>
<dbReference type="InterPro" id="IPR001789">
    <property type="entry name" value="Sig_transdc_resp-reg_receiver"/>
</dbReference>
<gene>
    <name evidence="4" type="ORF">ACFSYS_00355</name>
</gene>
<dbReference type="InterPro" id="IPR050595">
    <property type="entry name" value="Bact_response_regulator"/>
</dbReference>
<dbReference type="EMBL" id="JBHUOJ010000001">
    <property type="protein sequence ID" value="MFD2831715.1"/>
    <property type="molecule type" value="Genomic_DNA"/>
</dbReference>
<keyword evidence="5" id="KW-1185">Reference proteome</keyword>
<organism evidence="4 5">
    <name type="scientific">Christiangramia antarctica</name>
    <dbReference type="NCBI Taxonomy" id="2058158"/>
    <lineage>
        <taxon>Bacteria</taxon>
        <taxon>Pseudomonadati</taxon>
        <taxon>Bacteroidota</taxon>
        <taxon>Flavobacteriia</taxon>
        <taxon>Flavobacteriales</taxon>
        <taxon>Flavobacteriaceae</taxon>
        <taxon>Christiangramia</taxon>
    </lineage>
</organism>
<dbReference type="PANTHER" id="PTHR44591">
    <property type="entry name" value="STRESS RESPONSE REGULATOR PROTEIN 1"/>
    <property type="match status" value="1"/>
</dbReference>
<dbReference type="Gene3D" id="3.40.50.2300">
    <property type="match status" value="1"/>
</dbReference>
<comment type="caution">
    <text evidence="4">The sequence shown here is derived from an EMBL/GenBank/DDBJ whole genome shotgun (WGS) entry which is preliminary data.</text>
</comment>
<evidence type="ECO:0000313" key="4">
    <source>
        <dbReference type="EMBL" id="MFD2831715.1"/>
    </source>
</evidence>
<evidence type="ECO:0000256" key="2">
    <source>
        <dbReference type="PROSITE-ProRule" id="PRU00169"/>
    </source>
</evidence>
<sequence>MAKILIIDDDKAIGQMLQDVLEFRDHFSYILTDPANLHEFTEGKEIDLILLDKFISNTNGTEICKQLKSDPNLGHIPIIMMSAMRDAEEECLEAGAIDFLPKPFDIDELVNRIQKLVEKN</sequence>
<evidence type="ECO:0000259" key="3">
    <source>
        <dbReference type="PROSITE" id="PS50110"/>
    </source>
</evidence>
<evidence type="ECO:0000313" key="5">
    <source>
        <dbReference type="Proteomes" id="UP001597438"/>
    </source>
</evidence>
<feature type="domain" description="Response regulatory" evidence="3">
    <location>
        <begin position="3"/>
        <end position="117"/>
    </location>
</feature>
<name>A0ABW5X0F6_9FLAO</name>
<accession>A0ABW5X0F6</accession>
<dbReference type="Pfam" id="PF00072">
    <property type="entry name" value="Response_reg"/>
    <property type="match status" value="1"/>
</dbReference>
<dbReference type="InterPro" id="IPR011006">
    <property type="entry name" value="CheY-like_superfamily"/>
</dbReference>
<proteinExistence type="predicted"/>
<keyword evidence="1 2" id="KW-0597">Phosphoprotein</keyword>
<feature type="modified residue" description="4-aspartylphosphate" evidence="2">
    <location>
        <position position="52"/>
    </location>
</feature>
<dbReference type="Proteomes" id="UP001597438">
    <property type="component" value="Unassembled WGS sequence"/>
</dbReference>
<reference evidence="5" key="1">
    <citation type="journal article" date="2019" name="Int. J. Syst. Evol. Microbiol.">
        <title>The Global Catalogue of Microorganisms (GCM) 10K type strain sequencing project: providing services to taxonomists for standard genome sequencing and annotation.</title>
        <authorList>
            <consortium name="The Broad Institute Genomics Platform"/>
            <consortium name="The Broad Institute Genome Sequencing Center for Infectious Disease"/>
            <person name="Wu L."/>
            <person name="Ma J."/>
        </authorList>
    </citation>
    <scope>NUCLEOTIDE SEQUENCE [LARGE SCALE GENOMIC DNA]</scope>
    <source>
        <strain evidence="5">KCTC 52925</strain>
    </source>
</reference>
<dbReference type="PROSITE" id="PS50110">
    <property type="entry name" value="RESPONSE_REGULATORY"/>
    <property type="match status" value="1"/>
</dbReference>
<dbReference type="SUPFAM" id="SSF52172">
    <property type="entry name" value="CheY-like"/>
    <property type="match status" value="1"/>
</dbReference>
<dbReference type="SMART" id="SM00448">
    <property type="entry name" value="REC"/>
    <property type="match status" value="1"/>
</dbReference>
<dbReference type="PANTHER" id="PTHR44591:SF3">
    <property type="entry name" value="RESPONSE REGULATORY DOMAIN-CONTAINING PROTEIN"/>
    <property type="match status" value="1"/>
</dbReference>